<sequence>MPQTPSINGTQEDFVQFGEFGSDAVKVGIIAVACQSVVYGVYAMLFILSTYILLRRGFQSRANMALLSATTVMFIVSTAYLFLCVVITIMELTQAGNQHYAHTLDQLTVVQVYVPAINSAISDAVVIWRAWVLWEDNRKVMIVPLVLLVGSIAAMCTSAGYAICTFVVHDLSSSNHCNLMAMPTEMIAWVLSLATNVATTCLIAYKAWEHRQFIKTNFDHGTVKSKAQGILSLLVESGTIFCILWIIGISTNASFMVNSRLTKALSAGDAIADTSEIHLMGIYPTIIILLVTFQKTVWGETTGDSWTIQPAFYIPDQSSGSTSKSSLERQCPNSETNDVDDEILRSGSTAITPHASIQDSLMWKPRSSSIDLPPPSNSV</sequence>
<evidence type="ECO:0000256" key="2">
    <source>
        <dbReference type="SAM" id="Phobius"/>
    </source>
</evidence>
<feature type="transmembrane region" description="Helical" evidence="2">
    <location>
        <begin position="27"/>
        <end position="54"/>
    </location>
</feature>
<evidence type="ECO:0000256" key="1">
    <source>
        <dbReference type="SAM" id="MobiDB-lite"/>
    </source>
</evidence>
<feature type="region of interest" description="Disordered" evidence="1">
    <location>
        <begin position="318"/>
        <end position="352"/>
    </location>
</feature>
<proteinExistence type="predicted"/>
<dbReference type="RefSeq" id="XP_009548490.1">
    <property type="nucleotide sequence ID" value="XM_009550195.1"/>
</dbReference>
<feature type="transmembrane region" description="Helical" evidence="2">
    <location>
        <begin position="110"/>
        <end position="131"/>
    </location>
</feature>
<reference evidence="3 4" key="1">
    <citation type="journal article" date="2012" name="New Phytol.">
        <title>Insight into trade-off between wood decay and parasitism from the genome of a fungal forest pathogen.</title>
        <authorList>
            <person name="Olson A."/>
            <person name="Aerts A."/>
            <person name="Asiegbu F."/>
            <person name="Belbahri L."/>
            <person name="Bouzid O."/>
            <person name="Broberg A."/>
            <person name="Canback B."/>
            <person name="Coutinho P.M."/>
            <person name="Cullen D."/>
            <person name="Dalman K."/>
            <person name="Deflorio G."/>
            <person name="van Diepen L.T."/>
            <person name="Dunand C."/>
            <person name="Duplessis S."/>
            <person name="Durling M."/>
            <person name="Gonthier P."/>
            <person name="Grimwood J."/>
            <person name="Fossdal C.G."/>
            <person name="Hansson D."/>
            <person name="Henrissat B."/>
            <person name="Hietala A."/>
            <person name="Himmelstrand K."/>
            <person name="Hoffmeister D."/>
            <person name="Hogberg N."/>
            <person name="James T.Y."/>
            <person name="Karlsson M."/>
            <person name="Kohler A."/>
            <person name="Kues U."/>
            <person name="Lee Y.H."/>
            <person name="Lin Y.C."/>
            <person name="Lind M."/>
            <person name="Lindquist E."/>
            <person name="Lombard V."/>
            <person name="Lucas S."/>
            <person name="Lunden K."/>
            <person name="Morin E."/>
            <person name="Murat C."/>
            <person name="Park J."/>
            <person name="Raffaello T."/>
            <person name="Rouze P."/>
            <person name="Salamov A."/>
            <person name="Schmutz J."/>
            <person name="Solheim H."/>
            <person name="Stahlberg J."/>
            <person name="Velez H."/>
            <person name="de Vries R.P."/>
            <person name="Wiebenga A."/>
            <person name="Woodward S."/>
            <person name="Yakovlev I."/>
            <person name="Garbelotto M."/>
            <person name="Martin F."/>
            <person name="Grigoriev I.V."/>
            <person name="Stenlid J."/>
        </authorList>
    </citation>
    <scope>NUCLEOTIDE SEQUENCE [LARGE SCALE GENOMIC DNA]</scope>
    <source>
        <strain evidence="3 4">TC 32-1</strain>
    </source>
</reference>
<organism evidence="3 4">
    <name type="scientific">Heterobasidion irregulare (strain TC 32-1)</name>
    <dbReference type="NCBI Taxonomy" id="747525"/>
    <lineage>
        <taxon>Eukaryota</taxon>
        <taxon>Fungi</taxon>
        <taxon>Dikarya</taxon>
        <taxon>Basidiomycota</taxon>
        <taxon>Agaricomycotina</taxon>
        <taxon>Agaricomycetes</taxon>
        <taxon>Russulales</taxon>
        <taxon>Bondarzewiaceae</taxon>
        <taxon>Heterobasidion</taxon>
        <taxon>Heterobasidion annosum species complex</taxon>
    </lineage>
</organism>
<keyword evidence="2" id="KW-0812">Transmembrane</keyword>
<protein>
    <submittedName>
        <fullName evidence="3">Uncharacterized protein</fullName>
    </submittedName>
</protein>
<dbReference type="OrthoDB" id="2744793at2759"/>
<keyword evidence="2" id="KW-1133">Transmembrane helix</keyword>
<feature type="transmembrane region" description="Helical" evidence="2">
    <location>
        <begin position="229"/>
        <end position="248"/>
    </location>
</feature>
<feature type="transmembrane region" description="Helical" evidence="2">
    <location>
        <begin position="143"/>
        <end position="168"/>
    </location>
</feature>
<keyword evidence="2" id="KW-0472">Membrane</keyword>
<gene>
    <name evidence="3" type="ORF">HETIRDRAFT_321935</name>
</gene>
<dbReference type="GeneID" id="20670796"/>
<keyword evidence="4" id="KW-1185">Reference proteome</keyword>
<name>W4K2B5_HETIT</name>
<dbReference type="InParanoid" id="W4K2B5"/>
<dbReference type="KEGG" id="hir:HETIRDRAFT_321935"/>
<evidence type="ECO:0000313" key="4">
    <source>
        <dbReference type="Proteomes" id="UP000030671"/>
    </source>
</evidence>
<accession>W4K2B5</accession>
<feature type="transmembrane region" description="Helical" evidence="2">
    <location>
        <begin position="66"/>
        <end position="90"/>
    </location>
</feature>
<dbReference type="Proteomes" id="UP000030671">
    <property type="component" value="Unassembled WGS sequence"/>
</dbReference>
<dbReference type="HOGENOM" id="CLU_044614_9_2_1"/>
<dbReference type="EMBL" id="KI925460">
    <property type="protein sequence ID" value="ETW79963.1"/>
    <property type="molecule type" value="Genomic_DNA"/>
</dbReference>
<dbReference type="eggNOG" id="ENOG502SP7E">
    <property type="taxonomic scope" value="Eukaryota"/>
</dbReference>
<evidence type="ECO:0000313" key="3">
    <source>
        <dbReference type="EMBL" id="ETW79963.1"/>
    </source>
</evidence>
<dbReference type="AlphaFoldDB" id="W4K2B5"/>
<feature type="transmembrane region" description="Helical" evidence="2">
    <location>
        <begin position="188"/>
        <end position="208"/>
    </location>
</feature>